<dbReference type="GO" id="GO:0046872">
    <property type="term" value="F:metal ion binding"/>
    <property type="evidence" value="ECO:0007669"/>
    <property type="project" value="UniProtKB-KW"/>
</dbReference>
<dbReference type="GO" id="GO:0009168">
    <property type="term" value="P:purine ribonucleoside monophosphate biosynthetic process"/>
    <property type="evidence" value="ECO:0007669"/>
    <property type="project" value="InterPro"/>
</dbReference>
<proteinExistence type="inferred from homology"/>
<dbReference type="Gene3D" id="3.20.20.140">
    <property type="entry name" value="Metal-dependent hydrolases"/>
    <property type="match status" value="2"/>
</dbReference>
<sequence length="855" mass="101577">MLLIEVLILTYPYRDFNLVKKNNLEDEIEAIIRFIRKDADIFDLDEFLIIVNEYLKNEDLLSILTKISLSLVEHYDHKLYLRELLFDEREFPGQKDLFHDYGESYKMLIWYYFCRFISTDLILINYLVIKKLPFEAYLFENLSYLHIGDKSIRSILKKGLAENHVHLNGAIHFENQFWYLVGKKDTIDNRFKFLEKIGNLNRLKESNIDLEIGLLICILIRYYLISFLSQKDEKKLCDYLVDKEVNCLFIDFLEGNLNSIYDSKLHFIMVERIRNIIRKIEKLNNAGDDYISKFVKNTNIKGVINEYWFIYQCLNFLYNEDDTMFEQLFWCYIRVKNALFSMKIQSNQTKGLSYFKHFFSGQNGIIPLEDRYQIFFNYYKQLEFVKSVELRKSLPPTNDLSETQIYKALKKDVLKFVDVYLKWVTNQLKRHKLYCTESICFGLVYHFKRTDYLDKSVCLKDYISSKDVRSLAYGKYQDQLKKEIRAIQKLRDEIPELKKYIVGIDVAGNEHYIDPSIFAPVYCMLRNNIQGNKSQDYLNNSIGLTYHAGEVFYSIVTSFRHIDEIVTKFKYKSFDRLGHGTALMIDLKSYLIQRKVSKLPVIEYLDNLLYIYILKSEYEVNLCFEPLELLRKIKKCTKIIYNDDNISIDILVKWYKIKFEAIDTTMNKYERCPLKCPTIFNEKDNLEAEWNLEKLVASRHCKVYLKKMETIISIKENIDDLLLYQQIQAYLRKKIIQKGIIIESNPISNARIGLIEDETKFLISEIYAKGLNEDHNKRVQVSLNSDDPAVFNTNLIYQYAILEKQLIENGYSKTDVDEWLDNMRKIGIKTTFIPDNQLIDIVNKLRSIKKTLKIN</sequence>
<evidence type="ECO:0000313" key="9">
    <source>
        <dbReference type="Proteomes" id="UP000886724"/>
    </source>
</evidence>
<dbReference type="AlphaFoldDB" id="A0A9D1XMS1"/>
<accession>A0A9D1XMS1</accession>
<keyword evidence="4" id="KW-0479">Metal-binding</keyword>
<dbReference type="EMBL" id="DXET01000177">
    <property type="protein sequence ID" value="HIX81907.1"/>
    <property type="molecule type" value="Genomic_DNA"/>
</dbReference>
<evidence type="ECO:0000256" key="6">
    <source>
        <dbReference type="ARBA" id="ARBA00022833"/>
    </source>
</evidence>
<dbReference type="GO" id="GO:0043103">
    <property type="term" value="P:hypoxanthine salvage"/>
    <property type="evidence" value="ECO:0007669"/>
    <property type="project" value="TreeGrafter"/>
</dbReference>
<dbReference type="Proteomes" id="UP000886724">
    <property type="component" value="Unassembled WGS sequence"/>
</dbReference>
<dbReference type="InterPro" id="IPR001365">
    <property type="entry name" value="A_deaminase_dom"/>
</dbReference>
<dbReference type="PANTHER" id="PTHR11409">
    <property type="entry name" value="ADENOSINE DEAMINASE"/>
    <property type="match status" value="1"/>
</dbReference>
<dbReference type="InterPro" id="IPR006330">
    <property type="entry name" value="Ado/ade_deaminase"/>
</dbReference>
<evidence type="ECO:0000256" key="1">
    <source>
        <dbReference type="ARBA" id="ARBA00001947"/>
    </source>
</evidence>
<feature type="domain" description="Adenosine deaminase" evidence="7">
    <location>
        <begin position="731"/>
        <end position="845"/>
    </location>
</feature>
<dbReference type="GO" id="GO:0004000">
    <property type="term" value="F:adenosine deaminase activity"/>
    <property type="evidence" value="ECO:0007669"/>
    <property type="project" value="TreeGrafter"/>
</dbReference>
<dbReference type="Pfam" id="PF00962">
    <property type="entry name" value="A_deaminase"/>
    <property type="match status" value="1"/>
</dbReference>
<name>A0A9D1XMS1_9FIRM</name>
<comment type="cofactor">
    <cofactor evidence="1">
        <name>Zn(2+)</name>
        <dbReference type="ChEBI" id="CHEBI:29105"/>
    </cofactor>
</comment>
<reference evidence="8" key="1">
    <citation type="journal article" date="2021" name="PeerJ">
        <title>Extensive microbial diversity within the chicken gut microbiome revealed by metagenomics and culture.</title>
        <authorList>
            <person name="Gilroy R."/>
            <person name="Ravi A."/>
            <person name="Getino M."/>
            <person name="Pursley I."/>
            <person name="Horton D.L."/>
            <person name="Alikhan N.F."/>
            <person name="Baker D."/>
            <person name="Gharbi K."/>
            <person name="Hall N."/>
            <person name="Watson M."/>
            <person name="Adriaenssens E.M."/>
            <person name="Foster-Nyarko E."/>
            <person name="Jarju S."/>
            <person name="Secka A."/>
            <person name="Antonio M."/>
            <person name="Oren A."/>
            <person name="Chaudhuri R.R."/>
            <person name="La Ragione R."/>
            <person name="Hildebrand F."/>
            <person name="Pallen M.J."/>
        </authorList>
    </citation>
    <scope>NUCLEOTIDE SEQUENCE</scope>
    <source>
        <strain evidence="8">ChiGjej1B1-14440</strain>
    </source>
</reference>
<evidence type="ECO:0000259" key="7">
    <source>
        <dbReference type="Pfam" id="PF00962"/>
    </source>
</evidence>
<dbReference type="PANTHER" id="PTHR11409:SF43">
    <property type="entry name" value="ADENOSINE DEAMINASE"/>
    <property type="match status" value="1"/>
</dbReference>
<keyword evidence="5" id="KW-0378">Hydrolase</keyword>
<dbReference type="GO" id="GO:0006154">
    <property type="term" value="P:adenosine catabolic process"/>
    <property type="evidence" value="ECO:0007669"/>
    <property type="project" value="TreeGrafter"/>
</dbReference>
<keyword evidence="6" id="KW-0862">Zinc</keyword>
<comment type="similarity">
    <text evidence="2">Belongs to the metallo-dependent hydrolases superfamily. Adenosine and AMP deaminases family.</text>
</comment>
<reference evidence="8" key="2">
    <citation type="submission" date="2021-04" db="EMBL/GenBank/DDBJ databases">
        <authorList>
            <person name="Gilroy R."/>
        </authorList>
    </citation>
    <scope>NUCLEOTIDE SEQUENCE</scope>
    <source>
        <strain evidence="8">ChiGjej1B1-14440</strain>
    </source>
</reference>
<evidence type="ECO:0000256" key="4">
    <source>
        <dbReference type="ARBA" id="ARBA00022723"/>
    </source>
</evidence>
<dbReference type="SUPFAM" id="SSF51556">
    <property type="entry name" value="Metallo-dependent hydrolases"/>
    <property type="match status" value="1"/>
</dbReference>
<dbReference type="GO" id="GO:0046103">
    <property type="term" value="P:inosine biosynthetic process"/>
    <property type="evidence" value="ECO:0007669"/>
    <property type="project" value="TreeGrafter"/>
</dbReference>
<evidence type="ECO:0000256" key="3">
    <source>
        <dbReference type="ARBA" id="ARBA00012784"/>
    </source>
</evidence>
<evidence type="ECO:0000256" key="2">
    <source>
        <dbReference type="ARBA" id="ARBA00006676"/>
    </source>
</evidence>
<protein>
    <recommendedName>
        <fullName evidence="3">adenosine deaminase</fullName>
        <ecNumber evidence="3">3.5.4.4</ecNumber>
    </recommendedName>
</protein>
<comment type="caution">
    <text evidence="8">The sequence shown here is derived from an EMBL/GenBank/DDBJ whole genome shotgun (WGS) entry which is preliminary data.</text>
</comment>
<gene>
    <name evidence="8" type="ORF">H9980_08065</name>
</gene>
<evidence type="ECO:0000313" key="8">
    <source>
        <dbReference type="EMBL" id="HIX81907.1"/>
    </source>
</evidence>
<evidence type="ECO:0000256" key="5">
    <source>
        <dbReference type="ARBA" id="ARBA00022801"/>
    </source>
</evidence>
<dbReference type="InterPro" id="IPR032466">
    <property type="entry name" value="Metal_Hydrolase"/>
</dbReference>
<dbReference type="InterPro" id="IPR006650">
    <property type="entry name" value="A/AMP_deam_AS"/>
</dbReference>
<dbReference type="EC" id="3.5.4.4" evidence="3"/>
<dbReference type="PROSITE" id="PS00485">
    <property type="entry name" value="A_DEAMINASE"/>
    <property type="match status" value="1"/>
</dbReference>
<organism evidence="8 9">
    <name type="scientific">Candidatus Erysipelatoclostridium merdavium</name>
    <dbReference type="NCBI Taxonomy" id="2838566"/>
    <lineage>
        <taxon>Bacteria</taxon>
        <taxon>Bacillati</taxon>
        <taxon>Bacillota</taxon>
        <taxon>Erysipelotrichia</taxon>
        <taxon>Erysipelotrichales</taxon>
        <taxon>Erysipelotrichales incertae sedis</taxon>
    </lineage>
</organism>
<dbReference type="GO" id="GO:0005829">
    <property type="term" value="C:cytosol"/>
    <property type="evidence" value="ECO:0007669"/>
    <property type="project" value="TreeGrafter"/>
</dbReference>